<dbReference type="Proteomes" id="UP001148737">
    <property type="component" value="Unassembled WGS sequence"/>
</dbReference>
<reference evidence="1" key="1">
    <citation type="submission" date="2022-07" db="EMBL/GenBank/DDBJ databases">
        <title>Genome Sequence of Lecanicillium saksenae.</title>
        <authorList>
            <person name="Buettner E."/>
        </authorList>
    </citation>
    <scope>NUCLEOTIDE SEQUENCE</scope>
    <source>
        <strain evidence="1">VT-O1</strain>
    </source>
</reference>
<protein>
    <submittedName>
        <fullName evidence="1">Uncharacterized protein</fullName>
    </submittedName>
</protein>
<sequence length="307" mass="34832">MAKKINTSQFYFEYKGHQIVDITAFFDITTARRPDAPIVYLAGDSSLDNKYWLPSTSPGSGYAVPTESIPEIYKLTLQKPYPKADVAFWLNHRLGVQATALNLSVEASLLRERQGTALLEHDAFIRDHITARDVLIVSVGGNDIAMKPTFWTILHMLWLAWLTPMFSIRSGRAWVLRYFIRMFKIQVEDYVNKMVSKHNPRGVIVCMIYYPMEAQTGLPPSWADKALGALGYNKQPEKLQAAIKQMYEQATRNIQIEGVPVKACPLFEAMDGKTADDYVERVEPSVEGGRKMSQLLVPLIEEILRET</sequence>
<organism evidence="1 2">
    <name type="scientific">Lecanicillium saksenae</name>
    <dbReference type="NCBI Taxonomy" id="468837"/>
    <lineage>
        <taxon>Eukaryota</taxon>
        <taxon>Fungi</taxon>
        <taxon>Dikarya</taxon>
        <taxon>Ascomycota</taxon>
        <taxon>Pezizomycotina</taxon>
        <taxon>Sordariomycetes</taxon>
        <taxon>Hypocreomycetidae</taxon>
        <taxon>Hypocreales</taxon>
        <taxon>Cordycipitaceae</taxon>
        <taxon>Lecanicillium</taxon>
    </lineage>
</organism>
<proteinExistence type="predicted"/>
<accession>A0ACC1R1H7</accession>
<keyword evidence="2" id="KW-1185">Reference proteome</keyword>
<name>A0ACC1R1H7_9HYPO</name>
<dbReference type="EMBL" id="JANAKD010000278">
    <property type="protein sequence ID" value="KAJ3495460.1"/>
    <property type="molecule type" value="Genomic_DNA"/>
</dbReference>
<evidence type="ECO:0000313" key="1">
    <source>
        <dbReference type="EMBL" id="KAJ3495460.1"/>
    </source>
</evidence>
<comment type="caution">
    <text evidence="1">The sequence shown here is derived from an EMBL/GenBank/DDBJ whole genome shotgun (WGS) entry which is preliminary data.</text>
</comment>
<evidence type="ECO:0000313" key="2">
    <source>
        <dbReference type="Proteomes" id="UP001148737"/>
    </source>
</evidence>
<gene>
    <name evidence="1" type="ORF">NLG97_g3380</name>
</gene>